<dbReference type="Gene3D" id="2.120.10.30">
    <property type="entry name" value="TolB, C-terminal domain"/>
    <property type="match status" value="1"/>
</dbReference>
<keyword evidence="1" id="KW-0472">Membrane</keyword>
<evidence type="ECO:0000313" key="3">
    <source>
        <dbReference type="Proteomes" id="UP000510821"/>
    </source>
</evidence>
<reference evidence="3" key="1">
    <citation type="submission" date="2020-07" db="EMBL/GenBank/DDBJ databases">
        <title>Metabolic diversity and evolutionary history of the archaeal phylum ###Micrarchaeota### uncovered from a freshwater lake metagenome.</title>
        <authorList>
            <person name="Kadnikov V.V."/>
            <person name="Savvichev A.S."/>
            <person name="Mardanov A.V."/>
            <person name="Beletsky A.V."/>
            <person name="Chupakov A.V."/>
            <person name="Kokryatskaya N.M."/>
            <person name="Pimenov N.V."/>
            <person name="Ravin N.V."/>
        </authorList>
    </citation>
    <scope>NUCLEOTIDE SEQUENCE [LARGE SCALE GENOMIC DNA]</scope>
</reference>
<gene>
    <name evidence="2" type="ORF">Sv326_0044</name>
</gene>
<keyword evidence="1" id="KW-1133">Transmembrane helix</keyword>
<organism evidence="2 3">
    <name type="scientific">Fermentimicrarchaeum limneticum</name>
    <dbReference type="NCBI Taxonomy" id="2795018"/>
    <lineage>
        <taxon>Archaea</taxon>
        <taxon>Candidatus Micrarchaeota</taxon>
        <taxon>Candidatus Fermentimicrarchaeales</taxon>
        <taxon>Candidatus Fermentimicrarchaeaceae</taxon>
        <taxon>Candidatus Fermentimicrarchaeum</taxon>
    </lineage>
</organism>
<evidence type="ECO:0000256" key="1">
    <source>
        <dbReference type="SAM" id="Phobius"/>
    </source>
</evidence>
<name>A0A7D6BBK2_FERL1</name>
<feature type="transmembrane region" description="Helical" evidence="1">
    <location>
        <begin position="2680"/>
        <end position="2699"/>
    </location>
</feature>
<dbReference type="Proteomes" id="UP000510821">
    <property type="component" value="Chromosome"/>
</dbReference>
<sequence length="2707" mass="296292">MEILRSNVKRILLLALVTVFLTSLAFSLSPVSYLTQTTNVASPQNIGTGITFTCTYTNDSGVTITTGTVQLFVDGALKATSAVGTVSWGYTFGVGESGTHTWSCSATDAFYNAQNVGPSNYVINPTYCSISWASTANYKDGYYKVKTGNNYDVAVQLNPAVAGLSFSIFDPWGGSKPATDFGGGKYGATFGTAGVAPGKYSSISAATPECIGGGLAVSSIASTPLNVSHNDPAKIVVTSGAIPDKNQNDLFSITIQIQDANGYLCDGSYDGEAFVSIENPVGSAQYEKSVGIYQERYNTTGKVPPDYNPKDCTLSSASNCFFIFTETDGATTTFNLLAYPWPQMPDGSINRLIGIDNFVREVTVKLPSDGDVNNLDISESGTLSDNIKVTVNYTAPPVPEAKSFRVTVTPPSIKSGDAFDITIQAVFPNGQIDDSYSDDVIIRREPRPEISLSVYKDIQTVTLVGGVYTYSETVADSKLDFNYSGLYRISALQHDDPTMKGAASLSVASSGLSGLYIVVNPPAVFTGILFDVSATVKDAANNTVTNFTGQLNMSCPPLSTFPVNKTVNITSHDFGVASFLRILANTSGTVTCRIDVYDADTQTTKTFNFDVIMIQPTACVNFSIQPTPTVNPPADVAVSTSTIPPVNDVMKHNLEIGNSLIGYNPATGELEGNYSICLESYYGGTMCFNNTEAQFDKTPVSVCVKEFIYNPEADLRISDRINYNGTADLDETFKHPEVLWGWGYKAFDSATDGTPSVCVGADRYDVEFRPTTPLYTDYFNITVTLPLTSLEPYNITNESILNPHELRSPEALLVLDEKNNGRLAKFELSPPNTLIEAYNALIGGTPIPGATPLTGANAQSIAYDNRGNLFIALSNSPKVQVLKMVRMNPPTLHFSTEFETITSDGQYFFPYAIDTDTWGNVYVLGNTLPDDPDNHICINVYDKDFKLNVSNNCSEKFEGTVRDIAVTEDGASIFIVRDKQMRCDPLCYWVGDSYIYQYNGSNPSQSIVNTSILGPLEGRSMGLGDSLQEMNPGDWVLDLPCYNAAGNKIFVDQVNESTNNYHYLRGIKYRKGYLFVVDYMAYPKREGYFGCAGFLTGDCWGCCVPSCLDLVLFKIGCWHNDPPCSQYTPNGCLWCPNDNTCNACLWYDTWEYQKTRLLVMDTVAALGSFYRARAVIEPEEKVTLWKAWYDPWGVMTLGLQYIQGTSSETHGIDVDQNFNVYVALKGQRNGIERYQFQFANDPSLSFSGGSYSLVPVNTWQMANPLVQSPDVDRPDDVIGYPDLIKEAMMAGVSCEGCSMEGAVEPSVCKGEVEKTKTREDENISIGISGGSISAGGPITKLTSPITPVYRRNFLSTNITAFLRIGYDFNVRKYTGGCPSGGALASTATIHKDLNLTQYSNNLERLVEGGGAHFGLTRPNYPEQPPKPPNTLPYLAYDYLTNRFFYKHFVMMDNVSAYMGGSQYDQWLLNASYRKTFQTMQNLYYAYQYISTSPTIDQYGLQNAIYNVLVGDSDAAPYVKPGFQTIPFNNSLSWGYPFAYVFSPSFLEPNPLPFKPQDPPPDSASDYEYLAITNVSSLQLSLICEDSTLTNITVTRVINNASFTSLGNCLTIHVITAAAAWEEASIFIVPRDMSPDNGLCFEVIGGANSSLCSTTRAWFKKSILPNTIVSQTGYDKYIESPTRYPLFGEPYATFPSSLLIKPTKMSGPSLLTIYGANASRNIEVPIENDNASRIEGAADMAGRQIPNPLPITQYDTQTIYVRLDKNASFSFSTRNQAGSVVGSSVMHYYYEAETMLPQWIVMPDVGGNLTDIYSIQNCSSGCLIQFSNDSSGSHLLGELYMWDTGLAWGLMTEASTALGIQQKNPDFTYAPTGTMIQVIPDETVNRDFMIISGVSGKGYLGDQFEVYSDPSVILRIDNITAGECIACIVSTDCGGTGVCVGGMCEWEGMKCQVAYHPSGEPCTESFVCPRIALLFFNESLEVASTKDHDENNDTIIRIVGTDDTDQYNLINGSVVLGNGVYYSSMMGSNFVQFAPADRYSAVYIIEVLNATRGETLIFRTVTTRNEVARIYVPSDNYAAKSSIGTIQPKPRRLKITSDNLAAGRQIQYKIRGTRGNNVMVTEDNTGTTGIGDPLVGPPLTPPDPLFKDCTFEFDHIYSPKTAGVAFNIRVRTKATAIYPTGASCDWTMNTCDASSPLAMFGKPDGAYTCTSVDFSWSDRVFCLDGAFSNPDNYDRVGVIGYSNNNNVGFEVRDCWAQKVASFTFISNAVVYNLVQPLGDPSPVGSWDWNCLWIEFAPGTPAGTKIYLDSFYLRPKNEICPFNGVAAVSDTTGTMVPLTIGPFNNGVWNGLVRINKAQADVEITASSGPATGTSNKFNVTFAPSVGVGFVTIEAFTHVLSIEIHGDPGEHFNITTAPLNLDEPAVRGAEPEQIGVISVVPNDFTLGFYQNRSGTHIYSQHDSIIANIPDKNSLGLHDFQYRFFDRFNNTFIVPYIIWIRQPTAIIMEITTVRDGTNINRTQVWVTAQLLYQRYDKPDEKPNIPLENKPMEIYVQNASTTQYGDGFPLDPAGCDPGVPGVCPNPAAGITYIEESNCSCPDWWDDELSPGDCRPNPSCHQYGRLSDIVTGNPVFITDTSGRVNTTFKIYGFGRRLLFAVFWGDNEYAPSIEIKPFYAGGLSVEMGSFTILEPILLLLTSLALLKIKRKFNK</sequence>
<dbReference type="EMBL" id="CP058998">
    <property type="protein sequence ID" value="QLJ52219.1"/>
    <property type="molecule type" value="Genomic_DNA"/>
</dbReference>
<dbReference type="InterPro" id="IPR011042">
    <property type="entry name" value="6-blade_b-propeller_TolB-like"/>
</dbReference>
<protein>
    <submittedName>
        <fullName evidence="2">Uncharacterized protein</fullName>
    </submittedName>
</protein>
<proteinExistence type="predicted"/>
<dbReference type="KEGG" id="flt:Sv326_0044"/>
<keyword evidence="1" id="KW-0812">Transmembrane</keyword>
<accession>A0A7D6BBK2</accession>
<evidence type="ECO:0000313" key="2">
    <source>
        <dbReference type="EMBL" id="QLJ52219.1"/>
    </source>
</evidence>